<evidence type="ECO:0000256" key="2">
    <source>
        <dbReference type="ARBA" id="ARBA00001911"/>
    </source>
</evidence>
<dbReference type="InterPro" id="IPR016040">
    <property type="entry name" value="NAD(P)-bd_dom"/>
</dbReference>
<dbReference type="InterPro" id="IPR036291">
    <property type="entry name" value="NAD(P)-bd_dom_sf"/>
</dbReference>
<dbReference type="EMBL" id="JAUKTR010000002">
    <property type="protein sequence ID" value="MDO1558998.1"/>
    <property type="molecule type" value="Genomic_DNA"/>
</dbReference>
<sequence length="333" mass="36096">MTTLVTGGCGFIGSALVRRLVGEGRRVVTLDALTYAGSLERIAEVEATGLHVFEHVDLADGPAVRDVLERHRPKLVFHLAAESHVDRSIDGPMAFVRANLLGTANLLEAWRSIGANGRFVHVSTDEVFGALGETGAFDETTPYDPRSPYSATKAGSDHLARAWAHTYGLDVVVTNCSNNYGPWQHAEKLIPTLALNARHSRPLPIYGAGGNVRDWLHVEDHVDGLIAAAEKGRTGAAYLFGGRNEKTTLEVANGVCAVMDRLRPEGAPHDRLITLVADRPGHDFRYAIDPSLAERELGWTARRPWSEGLAETVAWYLERDGLAPGERLGLGDG</sequence>
<evidence type="ECO:0000256" key="6">
    <source>
        <dbReference type="ARBA" id="ARBA00023239"/>
    </source>
</evidence>
<dbReference type="RefSeq" id="WP_302109427.1">
    <property type="nucleotide sequence ID" value="NZ_JAUKTR010000002.1"/>
</dbReference>
<evidence type="ECO:0000256" key="1">
    <source>
        <dbReference type="ARBA" id="ARBA00001539"/>
    </source>
</evidence>
<name>A0ABT8SN03_9CAUL</name>
<dbReference type="InterPro" id="IPR020904">
    <property type="entry name" value="Sc_DH/Rdtase_CS"/>
</dbReference>
<keyword evidence="6 7" id="KW-0456">Lyase</keyword>
<feature type="domain" description="NAD(P)-binding" evidence="8">
    <location>
        <begin position="4"/>
        <end position="311"/>
    </location>
</feature>
<keyword evidence="10" id="KW-1185">Reference proteome</keyword>
<evidence type="ECO:0000313" key="9">
    <source>
        <dbReference type="EMBL" id="MDO1558998.1"/>
    </source>
</evidence>
<evidence type="ECO:0000256" key="4">
    <source>
        <dbReference type="ARBA" id="ARBA00011990"/>
    </source>
</evidence>
<dbReference type="PANTHER" id="PTHR43000">
    <property type="entry name" value="DTDP-D-GLUCOSE 4,6-DEHYDRATASE-RELATED"/>
    <property type="match status" value="1"/>
</dbReference>
<dbReference type="Gene3D" id="3.90.25.10">
    <property type="entry name" value="UDP-galactose 4-epimerase, domain 1"/>
    <property type="match status" value="1"/>
</dbReference>
<organism evidence="9 10">
    <name type="scientific">Peiella sedimenti</name>
    <dbReference type="NCBI Taxonomy" id="3061083"/>
    <lineage>
        <taxon>Bacteria</taxon>
        <taxon>Pseudomonadati</taxon>
        <taxon>Pseudomonadota</taxon>
        <taxon>Alphaproteobacteria</taxon>
        <taxon>Caulobacterales</taxon>
        <taxon>Caulobacteraceae</taxon>
        <taxon>Peiella</taxon>
    </lineage>
</organism>
<evidence type="ECO:0000256" key="7">
    <source>
        <dbReference type="RuleBase" id="RU004473"/>
    </source>
</evidence>
<gene>
    <name evidence="9" type="primary">rfbB</name>
    <name evidence="9" type="ORF">Q0812_06100</name>
</gene>
<dbReference type="Proteomes" id="UP001169063">
    <property type="component" value="Unassembled WGS sequence"/>
</dbReference>
<comment type="caution">
    <text evidence="9">The sequence shown here is derived from an EMBL/GenBank/DDBJ whole genome shotgun (WGS) entry which is preliminary data.</text>
</comment>
<comment type="similarity">
    <text evidence="3 7">Belongs to the NAD(P)-dependent epimerase/dehydratase family. dTDP-glucose dehydratase subfamily.</text>
</comment>
<evidence type="ECO:0000313" key="10">
    <source>
        <dbReference type="Proteomes" id="UP001169063"/>
    </source>
</evidence>
<dbReference type="GO" id="GO:0008460">
    <property type="term" value="F:dTDP-glucose 4,6-dehydratase activity"/>
    <property type="evidence" value="ECO:0007669"/>
    <property type="project" value="UniProtKB-EC"/>
</dbReference>
<keyword evidence="5" id="KW-0520">NAD</keyword>
<evidence type="ECO:0000256" key="5">
    <source>
        <dbReference type="ARBA" id="ARBA00023027"/>
    </source>
</evidence>
<protein>
    <recommendedName>
        <fullName evidence="4 7">dTDP-glucose 4,6-dehydratase</fullName>
        <ecNumber evidence="4 7">4.2.1.46</ecNumber>
    </recommendedName>
</protein>
<dbReference type="InterPro" id="IPR002347">
    <property type="entry name" value="SDR_fam"/>
</dbReference>
<evidence type="ECO:0000256" key="3">
    <source>
        <dbReference type="ARBA" id="ARBA00008178"/>
    </source>
</evidence>
<dbReference type="NCBIfam" id="TIGR01181">
    <property type="entry name" value="dTDP_gluc_dehyt"/>
    <property type="match status" value="1"/>
</dbReference>
<comment type="cofactor">
    <cofactor evidence="2 7">
        <name>NAD(+)</name>
        <dbReference type="ChEBI" id="CHEBI:57540"/>
    </cofactor>
</comment>
<dbReference type="SUPFAM" id="SSF51735">
    <property type="entry name" value="NAD(P)-binding Rossmann-fold domains"/>
    <property type="match status" value="1"/>
</dbReference>
<dbReference type="Gene3D" id="3.40.50.720">
    <property type="entry name" value="NAD(P)-binding Rossmann-like Domain"/>
    <property type="match status" value="1"/>
</dbReference>
<dbReference type="EC" id="4.2.1.46" evidence="4 7"/>
<dbReference type="InterPro" id="IPR005888">
    <property type="entry name" value="dTDP_Gluc_deHydtase"/>
</dbReference>
<proteinExistence type="inferred from homology"/>
<accession>A0ABT8SN03</accession>
<dbReference type="PROSITE" id="PS00061">
    <property type="entry name" value="ADH_SHORT"/>
    <property type="match status" value="1"/>
</dbReference>
<reference evidence="9" key="1">
    <citation type="submission" date="2023-07" db="EMBL/GenBank/DDBJ databases">
        <title>Brevundimonas soil sp. nov., isolated from the soil of chemical plant.</title>
        <authorList>
            <person name="Wu N."/>
        </authorList>
    </citation>
    <scope>NUCLEOTIDE SEQUENCE</scope>
    <source>
        <strain evidence="9">XZ-24</strain>
    </source>
</reference>
<dbReference type="CDD" id="cd05246">
    <property type="entry name" value="dTDP_GD_SDR_e"/>
    <property type="match status" value="1"/>
</dbReference>
<dbReference type="Pfam" id="PF16363">
    <property type="entry name" value="GDP_Man_Dehyd"/>
    <property type="match status" value="1"/>
</dbReference>
<evidence type="ECO:0000259" key="8">
    <source>
        <dbReference type="Pfam" id="PF16363"/>
    </source>
</evidence>
<dbReference type="PRINTS" id="PR00081">
    <property type="entry name" value="GDHRDH"/>
</dbReference>
<comment type="catalytic activity">
    <reaction evidence="1 7">
        <text>dTDP-alpha-D-glucose = dTDP-4-dehydro-6-deoxy-alpha-D-glucose + H2O</text>
        <dbReference type="Rhea" id="RHEA:17221"/>
        <dbReference type="ChEBI" id="CHEBI:15377"/>
        <dbReference type="ChEBI" id="CHEBI:57477"/>
        <dbReference type="ChEBI" id="CHEBI:57649"/>
        <dbReference type="EC" id="4.2.1.46"/>
    </reaction>
</comment>